<evidence type="ECO:0000256" key="4">
    <source>
        <dbReference type="ARBA" id="ARBA00022786"/>
    </source>
</evidence>
<evidence type="ECO:0000256" key="6">
    <source>
        <dbReference type="SAM" id="MobiDB-lite"/>
    </source>
</evidence>
<dbReference type="InterPro" id="IPR007472">
    <property type="entry name" value="N-end_Aminoacyl_Trfase_C"/>
</dbReference>
<evidence type="ECO:0000259" key="8">
    <source>
        <dbReference type="Pfam" id="PF04377"/>
    </source>
</evidence>
<evidence type="ECO:0000256" key="3">
    <source>
        <dbReference type="ARBA" id="ARBA00022679"/>
    </source>
</evidence>
<keyword evidence="4" id="KW-0833">Ubl conjugation pathway</keyword>
<dbReference type="AlphaFoldDB" id="A0A1D2AGA4"/>
<dbReference type="InterPro" id="IPR017137">
    <property type="entry name" value="Arg-tRNA-P_Trfase_1_euk"/>
</dbReference>
<feature type="region of interest" description="Disordered" evidence="6">
    <location>
        <begin position="160"/>
        <end position="190"/>
    </location>
</feature>
<organism evidence="9">
    <name type="scientific">Auxenochlorella protothecoides</name>
    <name type="common">Green microalga</name>
    <name type="synonym">Chlorella protothecoides</name>
    <dbReference type="NCBI Taxonomy" id="3075"/>
    <lineage>
        <taxon>Eukaryota</taxon>
        <taxon>Viridiplantae</taxon>
        <taxon>Chlorophyta</taxon>
        <taxon>core chlorophytes</taxon>
        <taxon>Trebouxiophyceae</taxon>
        <taxon>Chlorellales</taxon>
        <taxon>Chlorellaceae</taxon>
        <taxon>Auxenochlorella</taxon>
    </lineage>
</organism>
<dbReference type="PANTHER" id="PTHR21367">
    <property type="entry name" value="ARGININE-TRNA-PROTEIN TRANSFERASE 1"/>
    <property type="match status" value="1"/>
</dbReference>
<dbReference type="EC" id="2.3.2.8" evidence="2"/>
<dbReference type="Pfam" id="PF04376">
    <property type="entry name" value="ATE_N"/>
    <property type="match status" value="1"/>
</dbReference>
<evidence type="ECO:0000259" key="7">
    <source>
        <dbReference type="Pfam" id="PF04376"/>
    </source>
</evidence>
<feature type="domain" description="N-end aminoacyl transferase N-terminal" evidence="7">
    <location>
        <begin position="70"/>
        <end position="140"/>
    </location>
</feature>
<evidence type="ECO:0000256" key="2">
    <source>
        <dbReference type="ARBA" id="ARBA00012025"/>
    </source>
</evidence>
<dbReference type="EMBL" id="GDKF01000444">
    <property type="protein sequence ID" value="JAT78178.1"/>
    <property type="molecule type" value="Transcribed_RNA"/>
</dbReference>
<dbReference type="InterPro" id="IPR030700">
    <property type="entry name" value="N-end_Aminoacyl_Trfase"/>
</dbReference>
<keyword evidence="3" id="KW-0808">Transferase</keyword>
<name>A0A1D2AGA4_AUXPR</name>
<evidence type="ECO:0000313" key="9">
    <source>
        <dbReference type="EMBL" id="JAT78178.1"/>
    </source>
</evidence>
<dbReference type="PANTHER" id="PTHR21367:SF1">
    <property type="entry name" value="ARGINYL-TRNA--PROTEIN TRANSFERASE 1"/>
    <property type="match status" value="1"/>
</dbReference>
<feature type="domain" description="N-end rule aminoacyl transferase C-terminal" evidence="8">
    <location>
        <begin position="343"/>
        <end position="475"/>
    </location>
</feature>
<dbReference type="GO" id="GO:0004057">
    <property type="term" value="F:arginyl-tRNA--protein transferase activity"/>
    <property type="evidence" value="ECO:0007669"/>
    <property type="project" value="UniProtKB-EC"/>
</dbReference>
<proteinExistence type="inferred from homology"/>
<keyword evidence="5" id="KW-0012">Acyltransferase</keyword>
<protein>
    <recommendedName>
        <fullName evidence="2">arginyltransferase</fullName>
        <ecNumber evidence="2">2.3.2.8</ecNumber>
    </recommendedName>
</protein>
<dbReference type="Pfam" id="PF04377">
    <property type="entry name" value="ATE_C"/>
    <property type="match status" value="1"/>
</dbReference>
<reference evidence="9" key="1">
    <citation type="submission" date="2015-08" db="EMBL/GenBank/DDBJ databases">
        <authorList>
            <person name="Babu N.S."/>
            <person name="Beckwith C.J."/>
            <person name="Beseler K.G."/>
            <person name="Brison A."/>
            <person name="Carone J.V."/>
            <person name="Caskin T.P."/>
            <person name="Diamond M."/>
            <person name="Durham M.E."/>
            <person name="Foxe J.M."/>
            <person name="Go M."/>
            <person name="Henderson B.A."/>
            <person name="Jones I.B."/>
            <person name="McGettigan J.A."/>
            <person name="Micheletti S.J."/>
            <person name="Nasrallah M.E."/>
            <person name="Ortiz D."/>
            <person name="Piller C.R."/>
            <person name="Privatt S.R."/>
            <person name="Schneider S.L."/>
            <person name="Sharp S."/>
            <person name="Smith T.C."/>
            <person name="Stanton J.D."/>
            <person name="Ullery H.E."/>
            <person name="Wilson R.J."/>
            <person name="Serrano M.G."/>
            <person name="Buck G."/>
            <person name="Lee V."/>
            <person name="Wang Y."/>
            <person name="Carvalho R."/>
            <person name="Voegtly L."/>
            <person name="Shi R."/>
            <person name="Duckworth R."/>
            <person name="Johnson A."/>
            <person name="Loviza R."/>
            <person name="Walstead R."/>
            <person name="Shah Z."/>
            <person name="Kiflezghi M."/>
            <person name="Wade K."/>
            <person name="Ball S.L."/>
            <person name="Bradley K.W."/>
            <person name="Asai D.J."/>
            <person name="Bowman C.A."/>
            <person name="Russell D.A."/>
            <person name="Pope W.H."/>
            <person name="Jacobs-Sera D."/>
            <person name="Hendrix R.W."/>
            <person name="Hatfull G.F."/>
        </authorList>
    </citation>
    <scope>NUCLEOTIDE SEQUENCE</scope>
</reference>
<comment type="similarity">
    <text evidence="1">Belongs to the R-transferase family.</text>
</comment>
<dbReference type="InterPro" id="IPR007471">
    <property type="entry name" value="N-end_Aminoacyl_Trfase_N"/>
</dbReference>
<feature type="non-terminal residue" evidence="9">
    <location>
        <position position="1"/>
    </location>
</feature>
<dbReference type="GO" id="GO:0005737">
    <property type="term" value="C:cytoplasm"/>
    <property type="evidence" value="ECO:0007669"/>
    <property type="project" value="TreeGrafter"/>
</dbReference>
<evidence type="ECO:0000256" key="5">
    <source>
        <dbReference type="ARBA" id="ARBA00023315"/>
    </source>
</evidence>
<evidence type="ECO:0000256" key="1">
    <source>
        <dbReference type="ARBA" id="ARBA00009991"/>
    </source>
</evidence>
<dbReference type="PIRSF" id="PIRSF037207">
    <property type="entry name" value="ATE1_euk"/>
    <property type="match status" value="1"/>
</dbReference>
<feature type="compositionally biased region" description="Low complexity" evidence="6">
    <location>
        <begin position="173"/>
        <end position="190"/>
    </location>
</feature>
<accession>A0A1D2AGA4</accession>
<gene>
    <name evidence="9" type="ORF">g.22332</name>
</gene>
<sequence>RGPKRAIGEGVLFYNLLLSSNCFIHAIARGIGHVQGESVSPPTCVGRLKGPTSCAMEGALVRDYGQHLTHCAYCGKNDASSAHGMTAEDMSVQTYNALLDRGWRRSGTWLYKPCHLQTCCQLLTIRLEAAQFRPSKAQRKVLAQWRRYLQGGTMSTAGGSAACRHGDASTSQATHATVPGPAAGATTRGGSDLQDAIQALQEALDGATARYLAASHPAAPSPPPARFTQRCGKGKAQGSLGLTSAHAFVLAAWLRRQGRTGVEAREVAQALRTLLQRLPLGAEVEVAKGHLNFPWERRQSACASGTESQVGAVEPITHIHAGLAHSFERRLLPHDDPSLPETEFELFKKYQVHHHKEAEEGVTRKTFAHFLCSSPLTPEPFRGAPPGSCLEQGFGSFHQQYWLDGRLAAVSVIDILPSCISSKYFFWDPDLAHLSLGKVSSLLEIEWIQQARLVCPSLRYYYLGFYLHTCHRMRY</sequence>
<feature type="non-terminal residue" evidence="9">
    <location>
        <position position="475"/>
    </location>
</feature>